<name>A0ABD6AQ31_9EURY</name>
<keyword evidence="7" id="KW-1185">Reference proteome</keyword>
<keyword evidence="3" id="KW-0479">Metal-binding</keyword>
<keyword evidence="5" id="KW-0119">Carbohydrate metabolism</keyword>
<dbReference type="Pfam" id="PF13419">
    <property type="entry name" value="HAD_2"/>
    <property type="match status" value="1"/>
</dbReference>
<dbReference type="InterPro" id="IPR023214">
    <property type="entry name" value="HAD_sf"/>
</dbReference>
<dbReference type="InterPro" id="IPR006439">
    <property type="entry name" value="HAD-SF_hydro_IA"/>
</dbReference>
<dbReference type="InterPro" id="IPR041492">
    <property type="entry name" value="HAD_2"/>
</dbReference>
<dbReference type="AlphaFoldDB" id="A0ABD6AQ31"/>
<dbReference type="InterPro" id="IPR036412">
    <property type="entry name" value="HAD-like_sf"/>
</dbReference>
<comment type="similarity">
    <text evidence="2">Belongs to the HAD-like hydrolase superfamily.</text>
</comment>
<dbReference type="GO" id="GO:0016787">
    <property type="term" value="F:hydrolase activity"/>
    <property type="evidence" value="ECO:0007669"/>
    <property type="project" value="UniProtKB-KW"/>
</dbReference>
<evidence type="ECO:0000256" key="3">
    <source>
        <dbReference type="ARBA" id="ARBA00022723"/>
    </source>
</evidence>
<dbReference type="PRINTS" id="PR00413">
    <property type="entry name" value="HADHALOGNASE"/>
</dbReference>
<dbReference type="NCBIfam" id="TIGR01549">
    <property type="entry name" value="HAD-SF-IA-v1"/>
    <property type="match status" value="1"/>
</dbReference>
<dbReference type="Proteomes" id="UP001597187">
    <property type="component" value="Unassembled WGS sequence"/>
</dbReference>
<dbReference type="SFLD" id="SFLDS00003">
    <property type="entry name" value="Haloacid_Dehalogenase"/>
    <property type="match status" value="1"/>
</dbReference>
<sequence>MHDAVCFDMDGVIVNSEHHWVPIENERILPRAAPESDVTASDITGMNVSDLYDHLVADHGTTMDRDVFLALYDDAAEELYTERATLLEGFDALCADLRERGAALALVSSSPRRWIRFVTDRFELDSFDAVVSADDVEGPSKPDPFVYEHAADELGVSADACVAVEDSTHGVAAANTAGMTSVGFRWDDEHAQDLGAADTVATGSDDLRAALLDRV</sequence>
<proteinExistence type="inferred from homology"/>
<evidence type="ECO:0000256" key="5">
    <source>
        <dbReference type="ARBA" id="ARBA00023277"/>
    </source>
</evidence>
<dbReference type="Gene3D" id="1.10.150.240">
    <property type="entry name" value="Putative phosphatase, domain 2"/>
    <property type="match status" value="1"/>
</dbReference>
<comment type="cofactor">
    <cofactor evidence="1">
        <name>Mg(2+)</name>
        <dbReference type="ChEBI" id="CHEBI:18420"/>
    </cofactor>
</comment>
<dbReference type="InterPro" id="IPR023198">
    <property type="entry name" value="PGP-like_dom2"/>
</dbReference>
<dbReference type="SUPFAM" id="SSF56784">
    <property type="entry name" value="HAD-like"/>
    <property type="match status" value="1"/>
</dbReference>
<dbReference type="Gene3D" id="3.40.50.1000">
    <property type="entry name" value="HAD superfamily/HAD-like"/>
    <property type="match status" value="1"/>
</dbReference>
<dbReference type="RefSeq" id="WP_250871680.1">
    <property type="nucleotide sequence ID" value="NZ_JALXFV010000001.1"/>
</dbReference>
<evidence type="ECO:0000256" key="2">
    <source>
        <dbReference type="ARBA" id="ARBA00007958"/>
    </source>
</evidence>
<dbReference type="PANTHER" id="PTHR46193:SF18">
    <property type="entry name" value="HEXITOL PHOSPHATASE B"/>
    <property type="match status" value="1"/>
</dbReference>
<dbReference type="EMBL" id="JBHUDC010000001">
    <property type="protein sequence ID" value="MFD1511692.1"/>
    <property type="molecule type" value="Genomic_DNA"/>
</dbReference>
<evidence type="ECO:0000256" key="1">
    <source>
        <dbReference type="ARBA" id="ARBA00001946"/>
    </source>
</evidence>
<dbReference type="InterPro" id="IPR051600">
    <property type="entry name" value="Beta-PGM-like"/>
</dbReference>
<reference evidence="6 7" key="1">
    <citation type="journal article" date="2019" name="Int. J. Syst. Evol. Microbiol.">
        <title>The Global Catalogue of Microorganisms (GCM) 10K type strain sequencing project: providing services to taxonomists for standard genome sequencing and annotation.</title>
        <authorList>
            <consortium name="The Broad Institute Genomics Platform"/>
            <consortium name="The Broad Institute Genome Sequencing Center for Infectious Disease"/>
            <person name="Wu L."/>
            <person name="Ma J."/>
        </authorList>
    </citation>
    <scope>NUCLEOTIDE SEQUENCE [LARGE SCALE GENOMIC DNA]</scope>
    <source>
        <strain evidence="6 7">CGMCC 1.12563</strain>
    </source>
</reference>
<evidence type="ECO:0000313" key="7">
    <source>
        <dbReference type="Proteomes" id="UP001597187"/>
    </source>
</evidence>
<comment type="caution">
    <text evidence="6">The sequence shown here is derived from an EMBL/GenBank/DDBJ whole genome shotgun (WGS) entry which is preliminary data.</text>
</comment>
<accession>A0ABD6AQ31</accession>
<gene>
    <name evidence="6" type="ORF">ACFSBT_00180</name>
</gene>
<evidence type="ECO:0000313" key="6">
    <source>
        <dbReference type="EMBL" id="MFD1511692.1"/>
    </source>
</evidence>
<dbReference type="GO" id="GO:0046872">
    <property type="term" value="F:metal ion binding"/>
    <property type="evidence" value="ECO:0007669"/>
    <property type="project" value="UniProtKB-KW"/>
</dbReference>
<dbReference type="SFLD" id="SFLDG01129">
    <property type="entry name" value="C1.5:_HAD__Beta-PGM__Phosphata"/>
    <property type="match status" value="1"/>
</dbReference>
<keyword evidence="6" id="KW-0378">Hydrolase</keyword>
<dbReference type="PANTHER" id="PTHR46193">
    <property type="entry name" value="6-PHOSPHOGLUCONATE PHOSPHATASE"/>
    <property type="match status" value="1"/>
</dbReference>
<dbReference type="NCBIfam" id="TIGR01509">
    <property type="entry name" value="HAD-SF-IA-v3"/>
    <property type="match status" value="1"/>
</dbReference>
<keyword evidence="4" id="KW-0460">Magnesium</keyword>
<protein>
    <submittedName>
        <fullName evidence="6">HAD family hydrolase</fullName>
    </submittedName>
</protein>
<evidence type="ECO:0000256" key="4">
    <source>
        <dbReference type="ARBA" id="ARBA00022842"/>
    </source>
</evidence>
<organism evidence="6 7">
    <name type="scientific">Halomarina rubra</name>
    <dbReference type="NCBI Taxonomy" id="2071873"/>
    <lineage>
        <taxon>Archaea</taxon>
        <taxon>Methanobacteriati</taxon>
        <taxon>Methanobacteriota</taxon>
        <taxon>Stenosarchaea group</taxon>
        <taxon>Halobacteria</taxon>
        <taxon>Halobacteriales</taxon>
        <taxon>Natronomonadaceae</taxon>
        <taxon>Halomarina</taxon>
    </lineage>
</organism>